<dbReference type="Proteomes" id="UP000267249">
    <property type="component" value="Plasmid p11801_3"/>
</dbReference>
<reference evidence="1" key="1">
    <citation type="submission" date="2024-01" db="EMBL/GenBank/DDBJ databases">
        <title>De novo genome assembly and pan-genome analysis of the fast-growing Indian isolates of Synechococcus elongatus: Potential chassis for bioproduction.</title>
        <authorList>
            <person name="Jain V.S."/>
            <person name="Schubert M.G."/>
            <person name="Pritam P."/>
            <person name="Sarnaik A.P."/>
            <person name="Jaiswal D."/>
            <person name="Church G.M."/>
            <person name="Wangikar P."/>
        </authorList>
    </citation>
    <scope>NUCLEOTIDE SEQUENCE</scope>
    <source>
        <strain evidence="1">PCC 11801</strain>
    </source>
</reference>
<keyword evidence="1" id="KW-0614">Plasmid</keyword>
<evidence type="ECO:0000313" key="2">
    <source>
        <dbReference type="Proteomes" id="UP000267249"/>
    </source>
</evidence>
<evidence type="ECO:0000313" key="1">
    <source>
        <dbReference type="EMBL" id="WVS92243.1"/>
    </source>
</evidence>
<protein>
    <submittedName>
        <fullName evidence="1">Uncharacterized protein</fullName>
    </submittedName>
</protein>
<gene>
    <name evidence="1" type="ORF">DOP62_14225</name>
</gene>
<sequence>MPIKLSKQQQAEWNRALKVYQQTLLLEATVDYLLASKAKQTELDGASEDGKE</sequence>
<name>A0ACD5A307_SYNEL</name>
<accession>A0ACD5A307</accession>
<proteinExistence type="predicted"/>
<organism evidence="1 2">
    <name type="scientific">Synechococcus elongatus PCC 11801</name>
    <dbReference type="NCBI Taxonomy" id="2219813"/>
    <lineage>
        <taxon>Bacteria</taxon>
        <taxon>Bacillati</taxon>
        <taxon>Cyanobacteriota</taxon>
        <taxon>Cyanophyceae</taxon>
        <taxon>Synechococcales</taxon>
        <taxon>Synechococcaceae</taxon>
        <taxon>Synechococcus</taxon>
    </lineage>
</organism>
<geneLocation type="plasmid" evidence="1 2">
    <name>p11801_3</name>
</geneLocation>
<dbReference type="EMBL" id="CP143530">
    <property type="protein sequence ID" value="WVS92243.1"/>
    <property type="molecule type" value="Genomic_DNA"/>
</dbReference>